<name>A0A6A6V3D6_9PLEO</name>
<organism evidence="2 3">
    <name type="scientific">Sporormia fimetaria CBS 119925</name>
    <dbReference type="NCBI Taxonomy" id="1340428"/>
    <lineage>
        <taxon>Eukaryota</taxon>
        <taxon>Fungi</taxon>
        <taxon>Dikarya</taxon>
        <taxon>Ascomycota</taxon>
        <taxon>Pezizomycotina</taxon>
        <taxon>Dothideomycetes</taxon>
        <taxon>Pleosporomycetidae</taxon>
        <taxon>Pleosporales</taxon>
        <taxon>Sporormiaceae</taxon>
        <taxon>Sporormia</taxon>
    </lineage>
</organism>
<accession>A0A6A6V3D6</accession>
<reference evidence="2" key="1">
    <citation type="journal article" date="2020" name="Stud. Mycol.">
        <title>101 Dothideomycetes genomes: a test case for predicting lifestyles and emergence of pathogens.</title>
        <authorList>
            <person name="Haridas S."/>
            <person name="Albert R."/>
            <person name="Binder M."/>
            <person name="Bloem J."/>
            <person name="Labutti K."/>
            <person name="Salamov A."/>
            <person name="Andreopoulos B."/>
            <person name="Baker S."/>
            <person name="Barry K."/>
            <person name="Bills G."/>
            <person name="Bluhm B."/>
            <person name="Cannon C."/>
            <person name="Castanera R."/>
            <person name="Culley D."/>
            <person name="Daum C."/>
            <person name="Ezra D."/>
            <person name="Gonzalez J."/>
            <person name="Henrissat B."/>
            <person name="Kuo A."/>
            <person name="Liang C."/>
            <person name="Lipzen A."/>
            <person name="Lutzoni F."/>
            <person name="Magnuson J."/>
            <person name="Mondo S."/>
            <person name="Nolan M."/>
            <person name="Ohm R."/>
            <person name="Pangilinan J."/>
            <person name="Park H.-J."/>
            <person name="Ramirez L."/>
            <person name="Alfaro M."/>
            <person name="Sun H."/>
            <person name="Tritt A."/>
            <person name="Yoshinaga Y."/>
            <person name="Zwiers L.-H."/>
            <person name="Turgeon B."/>
            <person name="Goodwin S."/>
            <person name="Spatafora J."/>
            <person name="Crous P."/>
            <person name="Grigoriev I."/>
        </authorList>
    </citation>
    <scope>NUCLEOTIDE SEQUENCE</scope>
    <source>
        <strain evidence="2">CBS 119925</strain>
    </source>
</reference>
<evidence type="ECO:0000313" key="2">
    <source>
        <dbReference type="EMBL" id="KAF2744100.1"/>
    </source>
</evidence>
<keyword evidence="3" id="KW-1185">Reference proteome</keyword>
<feature type="region of interest" description="Disordered" evidence="1">
    <location>
        <begin position="1"/>
        <end position="28"/>
    </location>
</feature>
<feature type="region of interest" description="Disordered" evidence="1">
    <location>
        <begin position="48"/>
        <end position="71"/>
    </location>
</feature>
<proteinExistence type="predicted"/>
<gene>
    <name evidence="2" type="ORF">M011DRAFT_196869</name>
</gene>
<dbReference type="OrthoDB" id="3786670at2759"/>
<dbReference type="AlphaFoldDB" id="A0A6A6V3D6"/>
<dbReference type="Proteomes" id="UP000799440">
    <property type="component" value="Unassembled WGS sequence"/>
</dbReference>
<protein>
    <submittedName>
        <fullName evidence="2">Uncharacterized protein</fullName>
    </submittedName>
</protein>
<sequence>MPSTPIKPKDRSQKPSQPTPPPNNPDDVFCTPLPLAKRRRNTHGLLDLQTSAVREAPATVGPDGAKHKRSQSLKLPIMIKPYWDKATALQVNPATPSSMYNHRIAQLQKQRVAEQELQYLHQHIFIGTASMDDFLNALVMSPDHMTRSSDVIRAFAMLAEREQECFRRKAMFCDREMWELVRPVDPAADNEDFLSLTHIRLGTVSLEEFFCKLECRNPSRECLIPVVAVMKTFERMSRKDIERERDGYMTRAAVFRKWYVDEQVGRDVD</sequence>
<evidence type="ECO:0000313" key="3">
    <source>
        <dbReference type="Proteomes" id="UP000799440"/>
    </source>
</evidence>
<evidence type="ECO:0000256" key="1">
    <source>
        <dbReference type="SAM" id="MobiDB-lite"/>
    </source>
</evidence>
<dbReference type="EMBL" id="MU006591">
    <property type="protein sequence ID" value="KAF2744100.1"/>
    <property type="molecule type" value="Genomic_DNA"/>
</dbReference>